<reference evidence="3" key="1">
    <citation type="submission" date="2012-07" db="EMBL/GenBank/DDBJ databases">
        <title>The Marssonina brunnea LysM effectors prevent chitin-triggered plant immunity.</title>
        <authorList>
            <person name="Jiang C."/>
            <person name="Cheng Q."/>
            <person name="Cao Y."/>
            <person name="Zhu S."/>
            <person name="Tan B."/>
            <person name="Huang M."/>
            <person name="Wu R."/>
            <person name="Zhou Y."/>
            <person name="Zhang S."/>
            <person name="Xu L."/>
        </authorList>
    </citation>
    <scope>NUCLEOTIDE SEQUENCE</scope>
    <source>
        <strain evidence="3">M6</strain>
    </source>
</reference>
<organism evidence="3">
    <name type="scientific">Drepanopeziza brunnea f. sp. 'multigermtubi'</name>
    <dbReference type="NCBI Taxonomy" id="698441"/>
    <lineage>
        <taxon>Eukaryota</taxon>
        <taxon>Fungi</taxon>
        <taxon>Dikarya</taxon>
        <taxon>Ascomycota</taxon>
        <taxon>Pezizomycotina</taxon>
        <taxon>Leotiomycetes</taxon>
        <taxon>Helotiales</taxon>
        <taxon>Drepanopezizaceae</taxon>
        <taxon>Drepanopeziza</taxon>
    </lineage>
</organism>
<dbReference type="SMART" id="SM00257">
    <property type="entry name" value="LysM"/>
    <property type="match status" value="1"/>
</dbReference>
<dbReference type="InterPro" id="IPR036779">
    <property type="entry name" value="LysM_dom_sf"/>
</dbReference>
<sequence>MRFNNNLFLLASFLGGATAMRRSCYLDGDAPTNNGVYKPTDIDTIRAIAADFCTDDTTLLNLNDKKPPSAGSDYTVPCTQRYRDCARIPDTENGYYTVAQGDTIMNIARDFCLDSGEKVRSMNPDMKSDTVVTGSVLLVPCAWN</sequence>
<feature type="chain" id="PRO_5003830007" evidence="1">
    <location>
        <begin position="20"/>
        <end position="144"/>
    </location>
</feature>
<feature type="signal peptide" evidence="1">
    <location>
        <begin position="1"/>
        <end position="19"/>
    </location>
</feature>
<keyword evidence="1" id="KW-0732">Signal</keyword>
<feature type="domain" description="LysM" evidence="2">
    <location>
        <begin position="94"/>
        <end position="139"/>
    </location>
</feature>
<dbReference type="Pfam" id="PF01476">
    <property type="entry name" value="LysM"/>
    <property type="match status" value="1"/>
</dbReference>
<dbReference type="PROSITE" id="PS51782">
    <property type="entry name" value="LYSM"/>
    <property type="match status" value="1"/>
</dbReference>
<gene>
    <name evidence="3" type="primary">LysM12</name>
</gene>
<accession>J9XS58</accession>
<protein>
    <submittedName>
        <fullName evidence="3">LysM12p</fullName>
    </submittedName>
</protein>
<evidence type="ECO:0000313" key="3">
    <source>
        <dbReference type="EMBL" id="AFS30730.1"/>
    </source>
</evidence>
<dbReference type="Gene3D" id="3.10.350.10">
    <property type="entry name" value="LysM domain"/>
    <property type="match status" value="1"/>
</dbReference>
<proteinExistence type="evidence at transcript level"/>
<name>J9XS58_9HELO</name>
<dbReference type="EMBL" id="JX294944">
    <property type="protein sequence ID" value="AFS30730.1"/>
    <property type="molecule type" value="mRNA"/>
</dbReference>
<dbReference type="AlphaFoldDB" id="J9XS58"/>
<dbReference type="SUPFAM" id="SSF54106">
    <property type="entry name" value="LysM domain"/>
    <property type="match status" value="1"/>
</dbReference>
<dbReference type="InterPro" id="IPR018392">
    <property type="entry name" value="LysM"/>
</dbReference>
<evidence type="ECO:0000256" key="1">
    <source>
        <dbReference type="SAM" id="SignalP"/>
    </source>
</evidence>
<evidence type="ECO:0000259" key="2">
    <source>
        <dbReference type="PROSITE" id="PS51782"/>
    </source>
</evidence>
<dbReference type="CDD" id="cd00118">
    <property type="entry name" value="LysM"/>
    <property type="match status" value="1"/>
</dbReference>